<dbReference type="AlphaFoldDB" id="E0SAD3"/>
<proteinExistence type="predicted"/>
<accession>E0SAD3</accession>
<dbReference type="EMBL" id="CP001952">
    <property type="protein sequence ID" value="ADM12558.1"/>
    <property type="molecule type" value="Genomic_DNA"/>
</dbReference>
<evidence type="ECO:0000313" key="1">
    <source>
        <dbReference type="EMBL" id="ADM12558.1"/>
    </source>
</evidence>
<sequence>MDHWARNFLEIKEDHTDPSDYEKFFTCFRNYLKNEPSSHCEVSKVLVKALAMFKNTQLLSITYRLLYCLDIPPKIPESLLRRHFKSLYLREYMFPLISKLDLHLFDLALQKLLYKPHYECKSFFDLMKSRRNWVVEFLGLKKRSLARKQMVLMVRTAMFHNLEYFITFFGSRDRSLSFLAFEVFKLFIEELIRKKENKSFDVKGQPVLLHKEATFSIWIRDEDAWIALNPRLKVESSFNFLIHFIDFMSEKKKLQQLIATNNRNGMEAIVGKYINLEESLAIPGHRWISKEPRCQEIPKEEETENICFEYLFSGVTYKEMADCIEI</sequence>
<dbReference type="GeneID" id="9699626"/>
<organism evidence="1 2">
    <name type="scientific">Encephalitozoon intestinalis (strain ATCC 50506)</name>
    <name type="common">Microsporidian parasite</name>
    <name type="synonym">Septata intestinalis</name>
    <dbReference type="NCBI Taxonomy" id="876142"/>
    <lineage>
        <taxon>Eukaryota</taxon>
        <taxon>Fungi</taxon>
        <taxon>Fungi incertae sedis</taxon>
        <taxon>Microsporidia</taxon>
        <taxon>Unikaryonidae</taxon>
        <taxon>Encephalitozoon</taxon>
    </lineage>
</organism>
<dbReference type="HOGENOM" id="CLU_073878_0_0_1"/>
<dbReference type="RefSeq" id="XP_003073918.1">
    <property type="nucleotide sequence ID" value="XM_003073872.1"/>
</dbReference>
<keyword evidence="2" id="KW-1185">Reference proteome</keyword>
<gene>
    <name evidence="1" type="ORF">Eint_110580</name>
</gene>
<protein>
    <submittedName>
        <fullName evidence="1">Uncharacterized protein</fullName>
    </submittedName>
</protein>
<dbReference type="OrthoDB" id="2190427at2759"/>
<dbReference type="KEGG" id="ein:Eint_110580"/>
<name>E0SAD3_ENCIT</name>
<reference evidence="1 2" key="1">
    <citation type="journal article" date="2010" name="Nat. Commun.">
        <title>The complete sequence of the smallest known nuclear genome from the microsporidian Encephalitozoon intestinalis.</title>
        <authorList>
            <person name="Corradi N."/>
            <person name="Pombert J.-F."/>
            <person name="Farinelli L."/>
            <person name="Didier E.S."/>
            <person name="Keeling P.J."/>
        </authorList>
    </citation>
    <scope>NUCLEOTIDE SEQUENCE [LARGE SCALE GENOMIC DNA]</scope>
    <source>
        <strain evidence="1 2">ATCC 50506</strain>
    </source>
</reference>
<evidence type="ECO:0000313" key="2">
    <source>
        <dbReference type="Proteomes" id="UP000002313"/>
    </source>
</evidence>
<dbReference type="Proteomes" id="UP000002313">
    <property type="component" value="Chromosome XI"/>
</dbReference>
<dbReference type="VEuPathDB" id="MicrosporidiaDB:Eint_110580"/>
<reference evidence="1 2" key="2">
    <citation type="journal article" date="2012" name="Proc. Natl. Acad. Sci. U.S.A.">
        <title>Gain and loss of multiple functionally related, horizontally transferred genes in the reduced genomes of two microsporidian parasites.</title>
        <authorList>
            <person name="Pombert J.-F."/>
            <person name="Selman M."/>
            <person name="Burki F."/>
            <person name="Bardell F.T."/>
            <person name="Farinelli L."/>
            <person name="Solter L.F."/>
            <person name="Whitman D.W."/>
            <person name="Weiss L.M."/>
            <person name="Corradi N."/>
            <person name="Keeling P.J."/>
        </authorList>
    </citation>
    <scope>NUCLEOTIDE SEQUENCE [LARGE SCALE GENOMIC DNA]</scope>
    <source>
        <strain evidence="1 2">ATCC 50506</strain>
    </source>
</reference>